<sequence>MCEQSSPFSLEQRLTCYYGCDDVTAMLNGSRDRAFDPERANCNNVLKDLKGALDQGITCTCKEVTVAKIKECSSNPKKPIGTCW</sequence>
<proteinExistence type="predicted"/>
<accession>A0AAN7WWH9</accession>
<organism evidence="1 2">
    <name type="scientific">Eleginops maclovinus</name>
    <name type="common">Patagonian blennie</name>
    <name type="synonym">Eleginus maclovinus</name>
    <dbReference type="NCBI Taxonomy" id="56733"/>
    <lineage>
        <taxon>Eukaryota</taxon>
        <taxon>Metazoa</taxon>
        <taxon>Chordata</taxon>
        <taxon>Craniata</taxon>
        <taxon>Vertebrata</taxon>
        <taxon>Euteleostomi</taxon>
        <taxon>Actinopterygii</taxon>
        <taxon>Neopterygii</taxon>
        <taxon>Teleostei</taxon>
        <taxon>Neoteleostei</taxon>
        <taxon>Acanthomorphata</taxon>
        <taxon>Eupercaria</taxon>
        <taxon>Perciformes</taxon>
        <taxon>Notothenioidei</taxon>
        <taxon>Eleginopidae</taxon>
        <taxon>Eleginops</taxon>
    </lineage>
</organism>
<evidence type="ECO:0000313" key="1">
    <source>
        <dbReference type="EMBL" id="KAK5849915.1"/>
    </source>
</evidence>
<dbReference type="AlphaFoldDB" id="A0AAN7WWH9"/>
<dbReference type="EMBL" id="JAUZQC010000023">
    <property type="protein sequence ID" value="KAK5849915.1"/>
    <property type="molecule type" value="Genomic_DNA"/>
</dbReference>
<keyword evidence="2" id="KW-1185">Reference proteome</keyword>
<evidence type="ECO:0000313" key="2">
    <source>
        <dbReference type="Proteomes" id="UP001346869"/>
    </source>
</evidence>
<protein>
    <submittedName>
        <fullName evidence="1">Uncharacterized protein</fullName>
    </submittedName>
</protein>
<dbReference type="Proteomes" id="UP001346869">
    <property type="component" value="Unassembled WGS sequence"/>
</dbReference>
<gene>
    <name evidence="1" type="ORF">PBY51_014212</name>
</gene>
<reference evidence="1 2" key="2">
    <citation type="journal article" date="2023" name="Mol. Biol. Evol.">
        <title>Genomics of Secondarily Temperate Adaptation in the Only Non-Antarctic Icefish.</title>
        <authorList>
            <person name="Rivera-Colon A.G."/>
            <person name="Rayamajhi N."/>
            <person name="Minhas B.F."/>
            <person name="Madrigal G."/>
            <person name="Bilyk K.T."/>
            <person name="Yoon V."/>
            <person name="Hune M."/>
            <person name="Gregory S."/>
            <person name="Cheng C.H.C."/>
            <person name="Catchen J.M."/>
        </authorList>
    </citation>
    <scope>NUCLEOTIDE SEQUENCE [LARGE SCALE GENOMIC DNA]</scope>
    <source>
        <strain evidence="1">JMC-PN-2008</strain>
    </source>
</reference>
<reference evidence="1 2" key="1">
    <citation type="journal article" date="2023" name="Genes (Basel)">
        <title>Chromosome-Level Genome Assembly and Circadian Gene Repertoire of the Patagonia Blennie Eleginops maclovinus-The Closest Ancestral Proxy of Antarctic Cryonotothenioids.</title>
        <authorList>
            <person name="Cheng C.C."/>
            <person name="Rivera-Colon A.G."/>
            <person name="Minhas B.F."/>
            <person name="Wilson L."/>
            <person name="Rayamajhi N."/>
            <person name="Vargas-Chacoff L."/>
            <person name="Catchen J.M."/>
        </authorList>
    </citation>
    <scope>NUCLEOTIDE SEQUENCE [LARGE SCALE GENOMIC DNA]</scope>
    <source>
        <strain evidence="1">JMC-PN-2008</strain>
    </source>
</reference>
<comment type="caution">
    <text evidence="1">The sequence shown here is derived from an EMBL/GenBank/DDBJ whole genome shotgun (WGS) entry which is preliminary data.</text>
</comment>
<name>A0AAN7WWH9_ELEMC</name>